<comment type="caution">
    <text evidence="10">Lacks conserved residue(s) required for the propagation of feature annotation.</text>
</comment>
<keyword evidence="5 10" id="KW-0256">Endoplasmic reticulum</keyword>
<keyword evidence="6 10" id="KW-1133">Transmembrane helix</keyword>
<keyword evidence="9 10" id="KW-0472">Membrane</keyword>
<evidence type="ECO:0000256" key="2">
    <source>
        <dbReference type="ARBA" id="ARBA00009187"/>
    </source>
</evidence>
<dbReference type="GO" id="GO:0006665">
    <property type="term" value="P:sphingolipid metabolic process"/>
    <property type="evidence" value="ECO:0007669"/>
    <property type="project" value="UniProtKB-UniRule"/>
</dbReference>
<dbReference type="GO" id="GO:0005794">
    <property type="term" value="C:Golgi apparatus"/>
    <property type="evidence" value="ECO:0007669"/>
    <property type="project" value="TreeGrafter"/>
</dbReference>
<organism evidence="11 12">
    <name type="scientific">Prymnesium parvum</name>
    <name type="common">Toxic golden alga</name>
    <dbReference type="NCBI Taxonomy" id="97485"/>
    <lineage>
        <taxon>Eukaryota</taxon>
        <taxon>Haptista</taxon>
        <taxon>Haptophyta</taxon>
        <taxon>Prymnesiophyceae</taxon>
        <taxon>Prymnesiales</taxon>
        <taxon>Prymnesiaceae</taxon>
        <taxon>Prymnesium</taxon>
    </lineage>
</organism>
<feature type="transmembrane region" description="Helical" evidence="10">
    <location>
        <begin position="136"/>
        <end position="162"/>
    </location>
</feature>
<keyword evidence="8 10" id="KW-0443">Lipid metabolism</keyword>
<comment type="function">
    <text evidence="10">Regulates also the sphingolipid metabolism.</text>
</comment>
<dbReference type="Proteomes" id="UP001515480">
    <property type="component" value="Unassembled WGS sequence"/>
</dbReference>
<evidence type="ECO:0000256" key="3">
    <source>
        <dbReference type="ARBA" id="ARBA00022448"/>
    </source>
</evidence>
<dbReference type="AlphaFoldDB" id="A0AB34JTY9"/>
<dbReference type="GO" id="GO:0097036">
    <property type="term" value="P:regulation of plasma membrane sterol distribution"/>
    <property type="evidence" value="ECO:0007669"/>
    <property type="project" value="UniProtKB-UniRule"/>
</dbReference>
<evidence type="ECO:0000256" key="7">
    <source>
        <dbReference type="ARBA" id="ARBA00023055"/>
    </source>
</evidence>
<comment type="function">
    <text evidence="10">Mediator of sterol homeostasis involved in sterol uptake, trafficking and distribution into membranes.</text>
</comment>
<feature type="transmembrane region" description="Helical" evidence="10">
    <location>
        <begin position="208"/>
        <end position="227"/>
    </location>
</feature>
<accession>A0AB34JTY9</accession>
<evidence type="ECO:0000256" key="4">
    <source>
        <dbReference type="ARBA" id="ARBA00022692"/>
    </source>
</evidence>
<dbReference type="GO" id="GO:0005789">
    <property type="term" value="C:endoplasmic reticulum membrane"/>
    <property type="evidence" value="ECO:0007669"/>
    <property type="project" value="UniProtKB-SubCell"/>
</dbReference>
<dbReference type="EMBL" id="JBGBPQ010000005">
    <property type="protein sequence ID" value="KAL1524170.1"/>
    <property type="molecule type" value="Genomic_DNA"/>
</dbReference>
<protein>
    <recommendedName>
        <fullName evidence="10">Protein ARV</fullName>
    </recommendedName>
</protein>
<comment type="similarity">
    <text evidence="2 10">Belongs to the ARV1 family.</text>
</comment>
<dbReference type="Pfam" id="PF04161">
    <property type="entry name" value="Arv1"/>
    <property type="match status" value="1"/>
</dbReference>
<comment type="caution">
    <text evidence="11">The sequence shown here is derived from an EMBL/GenBank/DDBJ whole genome shotgun (WGS) entry which is preliminary data.</text>
</comment>
<keyword evidence="3 10" id="KW-0813">Transport</keyword>
<dbReference type="PANTHER" id="PTHR14467">
    <property type="entry name" value="ARV1"/>
    <property type="match status" value="1"/>
</dbReference>
<evidence type="ECO:0000256" key="10">
    <source>
        <dbReference type="RuleBase" id="RU368065"/>
    </source>
</evidence>
<dbReference type="InterPro" id="IPR007290">
    <property type="entry name" value="Arv1"/>
</dbReference>
<gene>
    <name evidence="11" type="ORF">AB1Y20_019079</name>
</gene>
<keyword evidence="4 10" id="KW-0812">Transmembrane</keyword>
<evidence type="ECO:0000256" key="5">
    <source>
        <dbReference type="ARBA" id="ARBA00022824"/>
    </source>
</evidence>
<sequence>MHRRAVRGAQVCVECGEAVSSTIQEVRASSTSIRLRRCDSCGQIADKYVEFETLLVLLDVLLHRVSAYRHLLCNCTHHSAQDSRRGALIRGTLVLLLCEPSLKAMTAHTAARDLCPEGNLTTLEMPPQAGAAPPSWAVVVHITLPIAFALVRFLVFCTVIVVVSHPLLKSEQHRQHCTWRSIATCVLLSSLGKAFNVLPAIWDYGALRFVFAQATELFVLACNCVALKVQLRCHTRTSVLVICAAATTRFAVECCLEGLLRPSLAHVWSGSNHVASFGSSANCTELFCGACSGLGMRRTG</sequence>
<dbReference type="GO" id="GO:0016125">
    <property type="term" value="P:sterol metabolic process"/>
    <property type="evidence" value="ECO:0007669"/>
    <property type="project" value="UniProtKB-UniRule"/>
</dbReference>
<reference evidence="11 12" key="1">
    <citation type="journal article" date="2024" name="Science">
        <title>Giant polyketide synthase enzymes in the biosynthesis of giant marine polyether toxins.</title>
        <authorList>
            <person name="Fallon T.R."/>
            <person name="Shende V.V."/>
            <person name="Wierzbicki I.H."/>
            <person name="Pendleton A.L."/>
            <person name="Watervoot N.F."/>
            <person name="Auber R.P."/>
            <person name="Gonzalez D.J."/>
            <person name="Wisecaver J.H."/>
            <person name="Moore B.S."/>
        </authorList>
    </citation>
    <scope>NUCLEOTIDE SEQUENCE [LARGE SCALE GENOMIC DNA]</scope>
    <source>
        <strain evidence="11 12">12B1</strain>
    </source>
</reference>
<proteinExistence type="inferred from homology"/>
<keyword evidence="7 10" id="KW-0445">Lipid transport</keyword>
<keyword evidence="10" id="KW-0746">Sphingolipid metabolism</keyword>
<evidence type="ECO:0000256" key="9">
    <source>
        <dbReference type="ARBA" id="ARBA00023136"/>
    </source>
</evidence>
<evidence type="ECO:0000256" key="8">
    <source>
        <dbReference type="ARBA" id="ARBA00023098"/>
    </source>
</evidence>
<evidence type="ECO:0000313" key="12">
    <source>
        <dbReference type="Proteomes" id="UP001515480"/>
    </source>
</evidence>
<dbReference type="GO" id="GO:0032541">
    <property type="term" value="C:cortical endoplasmic reticulum"/>
    <property type="evidence" value="ECO:0007669"/>
    <property type="project" value="TreeGrafter"/>
</dbReference>
<keyword evidence="12" id="KW-1185">Reference proteome</keyword>
<evidence type="ECO:0000256" key="6">
    <source>
        <dbReference type="ARBA" id="ARBA00022989"/>
    </source>
</evidence>
<evidence type="ECO:0000256" key="1">
    <source>
        <dbReference type="ARBA" id="ARBA00004477"/>
    </source>
</evidence>
<comment type="subcellular location">
    <subcellularLocation>
        <location evidence="1 10">Endoplasmic reticulum membrane</location>
        <topology evidence="1 10">Multi-pass membrane protein</topology>
    </subcellularLocation>
</comment>
<name>A0AB34JTY9_PRYPA</name>
<dbReference type="GO" id="GO:0032366">
    <property type="term" value="P:intracellular sterol transport"/>
    <property type="evidence" value="ECO:0007669"/>
    <property type="project" value="UniProtKB-UniRule"/>
</dbReference>
<evidence type="ECO:0000313" key="11">
    <source>
        <dbReference type="EMBL" id="KAL1524170.1"/>
    </source>
</evidence>
<dbReference type="PANTHER" id="PTHR14467:SF0">
    <property type="entry name" value="PROTEIN ARV1"/>
    <property type="match status" value="1"/>
</dbReference>